<sequence length="176" mass="20255">MLSFIYLNEYFLILCLAGFNMATPTVDRDDIKNVKYEEYVIEHEISSTQARNVALSTDINAIIVPAGCQECTKEEKHYCMSADLISDHCCCDRRFHEFLPYIPHTCYFGTQLCTTIALDCNKYTRLRTCCCDKYLLPKWKEKFGSGASLSATEISFAFLILHVCFVNILVQVFFNF</sequence>
<evidence type="ECO:0000313" key="8">
    <source>
        <dbReference type="Proteomes" id="UP000030742"/>
    </source>
</evidence>
<keyword evidence="1" id="KW-0472">Membrane</keyword>
<proteinExistence type="predicted"/>
<feature type="chain" id="PRO_5010971999" description="CCC domain-containing protein" evidence="2">
    <location>
        <begin position="23"/>
        <end position="176"/>
    </location>
</feature>
<protein>
    <recommendedName>
        <fullName evidence="3">CCC domain-containing protein</fullName>
    </recommendedName>
</protein>
<dbReference type="AlphaFoldDB" id="N6U7X2"/>
<accession>N6U7X2</accession>
<organism evidence="4">
    <name type="scientific">Dendroctonus ponderosae</name>
    <name type="common">Mountain pine beetle</name>
    <dbReference type="NCBI Taxonomy" id="77166"/>
    <lineage>
        <taxon>Eukaryota</taxon>
        <taxon>Metazoa</taxon>
        <taxon>Ecdysozoa</taxon>
        <taxon>Arthropoda</taxon>
        <taxon>Hexapoda</taxon>
        <taxon>Insecta</taxon>
        <taxon>Pterygota</taxon>
        <taxon>Neoptera</taxon>
        <taxon>Endopterygota</taxon>
        <taxon>Coleoptera</taxon>
        <taxon>Polyphaga</taxon>
        <taxon>Cucujiformia</taxon>
        <taxon>Curculionidae</taxon>
        <taxon>Scolytinae</taxon>
        <taxon>Dendroctonus</taxon>
    </lineage>
</organism>
<evidence type="ECO:0000259" key="3">
    <source>
        <dbReference type="Pfam" id="PF26644"/>
    </source>
</evidence>
<dbReference type="HOGENOM" id="CLU_130593_0_0_1"/>
<name>N6U7X2_DENPD</name>
<dbReference type="EnsemblMetazoa" id="XM_019903320.1">
    <property type="protein sequence ID" value="XP_019758879.1"/>
    <property type="gene ID" value="LOC109536876"/>
</dbReference>
<reference evidence="7 8" key="1">
    <citation type="journal article" date="2013" name="Genome Biol.">
        <title>Draft genome of the mountain pine beetle, Dendroctonus ponderosae Hopkins, a major forest pest.</title>
        <authorList>
            <person name="Keeling C.I."/>
            <person name="Yuen M.M."/>
            <person name="Liao N.Y."/>
            <person name="Docking T.R."/>
            <person name="Chan S.K."/>
            <person name="Taylor G.A."/>
            <person name="Palmquist D.L."/>
            <person name="Jackman S.D."/>
            <person name="Nguyen A."/>
            <person name="Li M."/>
            <person name="Henderson H."/>
            <person name="Janes J.K."/>
            <person name="Zhao Y."/>
            <person name="Pandoh P."/>
            <person name="Moore R."/>
            <person name="Sperling F.A."/>
            <person name="Huber D.P."/>
            <person name="Birol I."/>
            <person name="Jones S.J."/>
            <person name="Bohlmann J."/>
        </authorList>
    </citation>
    <scope>NUCLEOTIDE SEQUENCE</scope>
</reference>
<keyword evidence="1" id="KW-1133">Transmembrane helix</keyword>
<dbReference type="Pfam" id="PF26644">
    <property type="entry name" value="CCC"/>
    <property type="match status" value="1"/>
</dbReference>
<feature type="transmembrane region" description="Helical" evidence="1">
    <location>
        <begin position="154"/>
        <end position="174"/>
    </location>
</feature>
<evidence type="ECO:0000256" key="1">
    <source>
        <dbReference type="SAM" id="Phobius"/>
    </source>
</evidence>
<dbReference type="KEGG" id="dpa:109536876"/>
<feature type="non-terminal residue" evidence="4">
    <location>
        <position position="1"/>
    </location>
</feature>
<dbReference type="OMA" id="VCTRREL"/>
<keyword evidence="7" id="KW-1185">Reference proteome</keyword>
<keyword evidence="1" id="KW-0812">Transmembrane</keyword>
<dbReference type="Proteomes" id="UP000019118">
    <property type="component" value="Unassembled WGS sequence"/>
</dbReference>
<dbReference type="EMBL" id="KB740937">
    <property type="protein sequence ID" value="ENN77770.1"/>
    <property type="molecule type" value="Genomic_DNA"/>
</dbReference>
<evidence type="ECO:0000313" key="7">
    <source>
        <dbReference type="Proteomes" id="UP000019118"/>
    </source>
</evidence>
<keyword evidence="2" id="KW-0732">Signal</keyword>
<gene>
    <name evidence="6" type="primary">109536876</name>
    <name evidence="5" type="ORF">D910_02583</name>
    <name evidence="4" type="ORF">YQE_05742</name>
</gene>
<dbReference type="EnsemblMetazoa" id="XM_019903322.1">
    <property type="protein sequence ID" value="XP_019758881.1"/>
    <property type="gene ID" value="LOC109536876"/>
</dbReference>
<evidence type="ECO:0000313" key="4">
    <source>
        <dbReference type="EMBL" id="ENN77770.1"/>
    </source>
</evidence>
<evidence type="ECO:0000256" key="2">
    <source>
        <dbReference type="SAM" id="SignalP"/>
    </source>
</evidence>
<evidence type="ECO:0000313" key="5">
    <source>
        <dbReference type="EMBL" id="ERL85161.1"/>
    </source>
</evidence>
<feature type="signal peptide" evidence="2">
    <location>
        <begin position="1"/>
        <end position="22"/>
    </location>
</feature>
<dbReference type="EnsemblMetazoa" id="XM_019903321.1">
    <property type="protein sequence ID" value="XP_019758880.1"/>
    <property type="gene ID" value="LOC109536876"/>
</dbReference>
<dbReference type="InterPro" id="IPR058250">
    <property type="entry name" value="CCC"/>
</dbReference>
<evidence type="ECO:0000313" key="6">
    <source>
        <dbReference type="EnsemblMetazoa" id="XP_019758879.1"/>
    </source>
</evidence>
<feature type="domain" description="CCC" evidence="3">
    <location>
        <begin position="40"/>
        <end position="141"/>
    </location>
</feature>
<dbReference type="EMBL" id="KB631668">
    <property type="protein sequence ID" value="ERL85161.1"/>
    <property type="molecule type" value="Genomic_DNA"/>
</dbReference>
<reference evidence="6" key="2">
    <citation type="submission" date="2024-08" db="UniProtKB">
        <authorList>
            <consortium name="EnsemblMetazoa"/>
        </authorList>
    </citation>
    <scope>IDENTIFICATION</scope>
</reference>
<dbReference type="OrthoDB" id="6610578at2759"/>
<dbReference type="Proteomes" id="UP000030742">
    <property type="component" value="Unassembled WGS sequence"/>
</dbReference>